<dbReference type="SUPFAM" id="SSF55729">
    <property type="entry name" value="Acyl-CoA N-acyltransferases (Nat)"/>
    <property type="match status" value="1"/>
</dbReference>
<name>A0A0C2IH42_9PSED</name>
<dbReference type="Proteomes" id="UP000031535">
    <property type="component" value="Unassembled WGS sequence"/>
</dbReference>
<sequence>MARRLFDAVFVHAKATGVIQIHLCVNTENIRARSFYRSLGFDPFGIESRTLRVGERFYDEEHMMLRLDD</sequence>
<dbReference type="Pfam" id="PF00583">
    <property type="entry name" value="Acetyltransf_1"/>
    <property type="match status" value="1"/>
</dbReference>
<evidence type="ECO:0000259" key="1">
    <source>
        <dbReference type="PROSITE" id="PS51186"/>
    </source>
</evidence>
<gene>
    <name evidence="2" type="ORF">UCMB321_2002</name>
</gene>
<dbReference type="Gene3D" id="3.40.630.30">
    <property type="match status" value="1"/>
</dbReference>
<keyword evidence="3" id="KW-1185">Reference proteome</keyword>
<dbReference type="InterPro" id="IPR016181">
    <property type="entry name" value="Acyl_CoA_acyltransferase"/>
</dbReference>
<reference evidence="2 3" key="1">
    <citation type="submission" date="2015-01" db="EMBL/GenBank/DDBJ databases">
        <title>Complete genome of Pseudomonas batumici UCM B-321 producer of the batumin antibiotic with strong antistaphilococcal and potential anticancer activity.</title>
        <authorList>
            <person name="Klochko V.V."/>
            <person name="Zelena L.B."/>
            <person name="Elena K.A."/>
            <person name="Reva O.N."/>
        </authorList>
    </citation>
    <scope>NUCLEOTIDE SEQUENCE [LARGE SCALE GENOMIC DNA]</scope>
    <source>
        <strain evidence="2 3">UCM B-321</strain>
    </source>
</reference>
<proteinExistence type="predicted"/>
<evidence type="ECO:0000313" key="2">
    <source>
        <dbReference type="EMBL" id="KIH84202.1"/>
    </source>
</evidence>
<evidence type="ECO:0000313" key="3">
    <source>
        <dbReference type="Proteomes" id="UP000031535"/>
    </source>
</evidence>
<dbReference type="GO" id="GO:0016747">
    <property type="term" value="F:acyltransferase activity, transferring groups other than amino-acyl groups"/>
    <property type="evidence" value="ECO:0007669"/>
    <property type="project" value="InterPro"/>
</dbReference>
<keyword evidence="2" id="KW-0808">Transferase</keyword>
<feature type="domain" description="N-acetyltransferase" evidence="1">
    <location>
        <begin position="1"/>
        <end position="68"/>
    </location>
</feature>
<accession>A0A0C2IH42</accession>
<dbReference type="EMBL" id="JXDG01000021">
    <property type="protein sequence ID" value="KIH84202.1"/>
    <property type="molecule type" value="Genomic_DNA"/>
</dbReference>
<organism evidence="2 3">
    <name type="scientific">Pseudomonas batumici</name>
    <dbReference type="NCBI Taxonomy" id="226910"/>
    <lineage>
        <taxon>Bacteria</taxon>
        <taxon>Pseudomonadati</taxon>
        <taxon>Pseudomonadota</taxon>
        <taxon>Gammaproteobacteria</taxon>
        <taxon>Pseudomonadales</taxon>
        <taxon>Pseudomonadaceae</taxon>
        <taxon>Pseudomonas</taxon>
    </lineage>
</organism>
<comment type="caution">
    <text evidence="2">The sequence shown here is derived from an EMBL/GenBank/DDBJ whole genome shotgun (WGS) entry which is preliminary data.</text>
</comment>
<dbReference type="AlphaFoldDB" id="A0A0C2IH42"/>
<dbReference type="PROSITE" id="PS51186">
    <property type="entry name" value="GNAT"/>
    <property type="match status" value="1"/>
</dbReference>
<dbReference type="STRING" id="226910.UCMB321_2002"/>
<protein>
    <submittedName>
        <fullName evidence="2">Acetyltransferase</fullName>
    </submittedName>
</protein>
<dbReference type="InterPro" id="IPR000182">
    <property type="entry name" value="GNAT_dom"/>
</dbReference>